<dbReference type="SUPFAM" id="SSF52833">
    <property type="entry name" value="Thioredoxin-like"/>
    <property type="match status" value="1"/>
</dbReference>
<dbReference type="PANTHER" id="PTHR13887:SF14">
    <property type="entry name" value="DISULFIDE BOND FORMATION PROTEIN D"/>
    <property type="match status" value="1"/>
</dbReference>
<dbReference type="InterPro" id="IPR001853">
    <property type="entry name" value="DSBA-like_thioredoxin_dom"/>
</dbReference>
<feature type="domain" description="Thioredoxin" evidence="6">
    <location>
        <begin position="18"/>
        <end position="247"/>
    </location>
</feature>
<proteinExistence type="predicted"/>
<accession>A0A936YWM0</accession>
<reference evidence="7" key="1">
    <citation type="submission" date="2021-01" db="EMBL/GenBank/DDBJ databases">
        <title>Rhizobium sp. strain KVB221 16S ribosomal RNA gene Genome sequencing and assembly.</title>
        <authorList>
            <person name="Kang M."/>
        </authorList>
    </citation>
    <scope>NUCLEOTIDE SEQUENCE</scope>
    <source>
        <strain evidence="7">KVB221</strain>
    </source>
</reference>
<keyword evidence="3" id="KW-1015">Disulfide bond</keyword>
<organism evidence="7 8">
    <name type="scientific">Rhizobium setariae</name>
    <dbReference type="NCBI Taxonomy" id="2801340"/>
    <lineage>
        <taxon>Bacteria</taxon>
        <taxon>Pseudomonadati</taxon>
        <taxon>Pseudomonadota</taxon>
        <taxon>Alphaproteobacteria</taxon>
        <taxon>Hyphomicrobiales</taxon>
        <taxon>Rhizobiaceae</taxon>
        <taxon>Rhizobium/Agrobacterium group</taxon>
        <taxon>Rhizobium</taxon>
    </lineage>
</organism>
<dbReference type="CDD" id="cd03023">
    <property type="entry name" value="DsbA_Com1_like"/>
    <property type="match status" value="1"/>
</dbReference>
<dbReference type="EMBL" id="JAEQNC010000016">
    <property type="protein sequence ID" value="MBL0374805.1"/>
    <property type="molecule type" value="Genomic_DNA"/>
</dbReference>
<dbReference type="InterPro" id="IPR041205">
    <property type="entry name" value="ScsC_N"/>
</dbReference>
<dbReference type="GO" id="GO:0016491">
    <property type="term" value="F:oxidoreductase activity"/>
    <property type="evidence" value="ECO:0007669"/>
    <property type="project" value="UniProtKB-KW"/>
</dbReference>
<evidence type="ECO:0000256" key="4">
    <source>
        <dbReference type="ARBA" id="ARBA00023284"/>
    </source>
</evidence>
<evidence type="ECO:0000256" key="1">
    <source>
        <dbReference type="ARBA" id="ARBA00022729"/>
    </source>
</evidence>
<keyword evidence="1 5" id="KW-0732">Signal</keyword>
<dbReference type="AlphaFoldDB" id="A0A936YWM0"/>
<evidence type="ECO:0000313" key="7">
    <source>
        <dbReference type="EMBL" id="MBL0374805.1"/>
    </source>
</evidence>
<dbReference type="Proteomes" id="UP000633219">
    <property type="component" value="Unassembled WGS sequence"/>
</dbReference>
<feature type="signal peptide" evidence="5">
    <location>
        <begin position="1"/>
        <end position="20"/>
    </location>
</feature>
<protein>
    <submittedName>
        <fullName evidence="7">DsbA family protein</fullName>
    </submittedName>
</protein>
<dbReference type="RefSeq" id="WP_201663357.1">
    <property type="nucleotide sequence ID" value="NZ_JAEQNC010000016.1"/>
</dbReference>
<evidence type="ECO:0000259" key="6">
    <source>
        <dbReference type="PROSITE" id="PS51352"/>
    </source>
</evidence>
<evidence type="ECO:0000256" key="3">
    <source>
        <dbReference type="ARBA" id="ARBA00023157"/>
    </source>
</evidence>
<dbReference type="InterPro" id="IPR036249">
    <property type="entry name" value="Thioredoxin-like_sf"/>
</dbReference>
<keyword evidence="8" id="KW-1185">Reference proteome</keyword>
<dbReference type="PROSITE" id="PS51352">
    <property type="entry name" value="THIOREDOXIN_2"/>
    <property type="match status" value="1"/>
</dbReference>
<gene>
    <name evidence="7" type="ORF">JJB09_22590</name>
</gene>
<dbReference type="Pfam" id="PF01323">
    <property type="entry name" value="DSBA"/>
    <property type="match status" value="1"/>
</dbReference>
<comment type="caution">
    <text evidence="7">The sequence shown here is derived from an EMBL/GenBank/DDBJ whole genome shotgun (WGS) entry which is preliminary data.</text>
</comment>
<evidence type="ECO:0000256" key="5">
    <source>
        <dbReference type="SAM" id="SignalP"/>
    </source>
</evidence>
<evidence type="ECO:0000313" key="8">
    <source>
        <dbReference type="Proteomes" id="UP000633219"/>
    </source>
</evidence>
<sequence>MKFRTLLTATALSASIFAAAATSANAFDDTEKKEIGEIVREYLLQNPEIMIEIQQTLQQKQETERLAQAKSAVKDNYDAIFNAPYDLSIGNPKGKVTIVEFFDYNCGYCKRALSDMNAVIKSNPDVRFVLKEFPILGPDSLAAHKVSAAFRLIAPEKYGEFHHELLGNKAHADEARALAVAESLGVSEKAIREKMTSSPSDESVQDAYKLATKLGISGTPSYIIGDEAVFGAVGADELNEKIANIGQCGKASC</sequence>
<dbReference type="Pfam" id="PF18312">
    <property type="entry name" value="ScsC_N"/>
    <property type="match status" value="1"/>
</dbReference>
<keyword evidence="2" id="KW-0560">Oxidoreductase</keyword>
<dbReference type="InterPro" id="IPR013766">
    <property type="entry name" value="Thioredoxin_domain"/>
</dbReference>
<evidence type="ECO:0000256" key="2">
    <source>
        <dbReference type="ARBA" id="ARBA00023002"/>
    </source>
</evidence>
<dbReference type="PANTHER" id="PTHR13887">
    <property type="entry name" value="GLUTATHIONE S-TRANSFERASE KAPPA"/>
    <property type="match status" value="1"/>
</dbReference>
<keyword evidence="4" id="KW-0676">Redox-active center</keyword>
<dbReference type="Gene3D" id="3.40.30.10">
    <property type="entry name" value="Glutaredoxin"/>
    <property type="match status" value="1"/>
</dbReference>
<feature type="chain" id="PRO_5037451595" evidence="5">
    <location>
        <begin position="21"/>
        <end position="253"/>
    </location>
</feature>
<name>A0A936YWM0_9HYPH</name>